<proteinExistence type="predicted"/>
<gene>
    <name evidence="1" type="ORF">ACFQ5P_03470</name>
</gene>
<organism evidence="1 2">
    <name type="scientific">Paracoccus nototheniae</name>
    <dbReference type="NCBI Taxonomy" id="2489002"/>
    <lineage>
        <taxon>Bacteria</taxon>
        <taxon>Pseudomonadati</taxon>
        <taxon>Pseudomonadota</taxon>
        <taxon>Alphaproteobacteria</taxon>
        <taxon>Rhodobacterales</taxon>
        <taxon>Paracoccaceae</taxon>
        <taxon>Paracoccus</taxon>
    </lineage>
</organism>
<evidence type="ECO:0008006" key="3">
    <source>
        <dbReference type="Google" id="ProtNLM"/>
    </source>
</evidence>
<comment type="caution">
    <text evidence="1">The sequence shown here is derived from an EMBL/GenBank/DDBJ whole genome shotgun (WGS) entry which is preliminary data.</text>
</comment>
<dbReference type="InterPro" id="IPR003615">
    <property type="entry name" value="HNH_nuc"/>
</dbReference>
<keyword evidence="2" id="KW-1185">Reference proteome</keyword>
<evidence type="ECO:0000313" key="1">
    <source>
        <dbReference type="EMBL" id="MFD1480349.1"/>
    </source>
</evidence>
<dbReference type="RefSeq" id="WP_131574037.1">
    <property type="nucleotide sequence ID" value="NZ_CBCSAJ010000017.1"/>
</dbReference>
<dbReference type="EMBL" id="JBHTOQ010000003">
    <property type="protein sequence ID" value="MFD1480349.1"/>
    <property type="molecule type" value="Genomic_DNA"/>
</dbReference>
<protein>
    <recommendedName>
        <fullName evidence="3">HNH endonuclease</fullName>
    </recommendedName>
</protein>
<reference evidence="2" key="1">
    <citation type="journal article" date="2019" name="Int. J. Syst. Evol. Microbiol.">
        <title>The Global Catalogue of Microorganisms (GCM) 10K type strain sequencing project: providing services to taxonomists for standard genome sequencing and annotation.</title>
        <authorList>
            <consortium name="The Broad Institute Genomics Platform"/>
            <consortium name="The Broad Institute Genome Sequencing Center for Infectious Disease"/>
            <person name="Wu L."/>
            <person name="Ma J."/>
        </authorList>
    </citation>
    <scope>NUCLEOTIDE SEQUENCE [LARGE SCALE GENOMIC DNA]</scope>
    <source>
        <strain evidence="2">CCM 8875</strain>
    </source>
</reference>
<dbReference type="Proteomes" id="UP001597302">
    <property type="component" value="Unassembled WGS sequence"/>
</dbReference>
<accession>A0ABW4DUT5</accession>
<evidence type="ECO:0000313" key="2">
    <source>
        <dbReference type="Proteomes" id="UP001597302"/>
    </source>
</evidence>
<sequence>MSSPRANFLIEITGEKIPVREGSLLHEGFIALRSCHGKRYQEFRDQAGGAKGSKSRRYSPSAVLNKAEQTGFARLLSHGGATRTDNPNASAGRLPSARLHEVTAEHVRQAVFDTLDQGWSSPFTDSRSFDLITDDGERLPPKVVFGRAATLALGFPVLPSHFSGGEGTPCFRVLRRAGYAVVPKDQELPVILEFTADDLTWSEGSQQLVHHLRRERARGAAQAKRDSFRQEHGRLFCEKCNFDPMDHYGGPEGEACIEVHHNATTISEMTAGHRTRLADLQCLCANCHRVVHKLMKMTT</sequence>
<dbReference type="CDD" id="cd00085">
    <property type="entry name" value="HNHc"/>
    <property type="match status" value="1"/>
</dbReference>
<name>A0ABW4DUT5_9RHOB</name>